<dbReference type="Pfam" id="PF13411">
    <property type="entry name" value="MerR_1"/>
    <property type="match status" value="1"/>
</dbReference>
<accession>A0A378UGQ0</accession>
<dbReference type="SMART" id="SM00422">
    <property type="entry name" value="HTH_MERR"/>
    <property type="match status" value="1"/>
</dbReference>
<dbReference type="Gene3D" id="1.10.1660.10">
    <property type="match status" value="1"/>
</dbReference>
<sequence length="145" mass="15978">MNISQAARQSGLSAKQIRDYEKSGLITPPPRGSNGYRSYREEDVARLRFIFQARQVGFSLADIQSLLALSDNPGRSSRAVKLLTGQHIDRLRGEIAKMQAMLALLEGWYDACAGDQNPACPILNGLNRPCALRAEGDGDMYSHLK</sequence>
<evidence type="ECO:0000256" key="2">
    <source>
        <dbReference type="ARBA" id="ARBA00023125"/>
    </source>
</evidence>
<dbReference type="EMBL" id="UGQS01000002">
    <property type="protein sequence ID" value="STZ76485.1"/>
    <property type="molecule type" value="Genomic_DNA"/>
</dbReference>
<dbReference type="InterPro" id="IPR047057">
    <property type="entry name" value="MerR_fam"/>
</dbReference>
<name>A0A378UGQ0_BERDE</name>
<dbReference type="PANTHER" id="PTHR30204">
    <property type="entry name" value="REDOX-CYCLING DRUG-SENSING TRANSCRIPTIONAL ACTIVATOR SOXR"/>
    <property type="match status" value="1"/>
</dbReference>
<keyword evidence="2" id="KW-0238">DNA-binding</keyword>
<reference evidence="5 6" key="1">
    <citation type="submission" date="2018-06" db="EMBL/GenBank/DDBJ databases">
        <authorList>
            <consortium name="Pathogen Informatics"/>
            <person name="Doyle S."/>
        </authorList>
    </citation>
    <scope>NUCLEOTIDE SEQUENCE [LARGE SCALE GENOMIC DNA]</scope>
    <source>
        <strain evidence="5 6">NCTC10295</strain>
    </source>
</reference>
<keyword evidence="3" id="KW-0804">Transcription</keyword>
<dbReference type="PRINTS" id="PR00040">
    <property type="entry name" value="HTHMERR"/>
</dbReference>
<proteinExistence type="predicted"/>
<evidence type="ECO:0000313" key="6">
    <source>
        <dbReference type="Proteomes" id="UP000254651"/>
    </source>
</evidence>
<protein>
    <submittedName>
        <fullName evidence="5">MerR family transcriptional regulator</fullName>
    </submittedName>
</protein>
<keyword evidence="6" id="KW-1185">Reference proteome</keyword>
<evidence type="ECO:0000256" key="1">
    <source>
        <dbReference type="ARBA" id="ARBA00023015"/>
    </source>
</evidence>
<gene>
    <name evidence="5" type="primary">cueR</name>
    <name evidence="5" type="ORF">NCTC10295_01257</name>
</gene>
<dbReference type="RefSeq" id="WP_066081524.1">
    <property type="nucleotide sequence ID" value="NZ_CP181246.1"/>
</dbReference>
<organism evidence="5 6">
    <name type="scientific">Bergeriella denitrificans</name>
    <name type="common">Neisseria denitrificans</name>
    <dbReference type="NCBI Taxonomy" id="494"/>
    <lineage>
        <taxon>Bacteria</taxon>
        <taxon>Pseudomonadati</taxon>
        <taxon>Pseudomonadota</taxon>
        <taxon>Betaproteobacteria</taxon>
        <taxon>Neisseriales</taxon>
        <taxon>Neisseriaceae</taxon>
        <taxon>Bergeriella</taxon>
    </lineage>
</organism>
<evidence type="ECO:0000259" key="4">
    <source>
        <dbReference type="PROSITE" id="PS50937"/>
    </source>
</evidence>
<dbReference type="SUPFAM" id="SSF46955">
    <property type="entry name" value="Putative DNA-binding domain"/>
    <property type="match status" value="1"/>
</dbReference>
<evidence type="ECO:0000313" key="5">
    <source>
        <dbReference type="EMBL" id="STZ76485.1"/>
    </source>
</evidence>
<keyword evidence="1" id="KW-0805">Transcription regulation</keyword>
<dbReference type="GO" id="GO:0003700">
    <property type="term" value="F:DNA-binding transcription factor activity"/>
    <property type="evidence" value="ECO:0007669"/>
    <property type="project" value="InterPro"/>
</dbReference>
<feature type="domain" description="HTH merR-type" evidence="4">
    <location>
        <begin position="1"/>
        <end position="69"/>
    </location>
</feature>
<dbReference type="InterPro" id="IPR009061">
    <property type="entry name" value="DNA-bd_dom_put_sf"/>
</dbReference>
<dbReference type="GO" id="GO:0003677">
    <property type="term" value="F:DNA binding"/>
    <property type="evidence" value="ECO:0007669"/>
    <property type="project" value="UniProtKB-KW"/>
</dbReference>
<dbReference type="PANTHER" id="PTHR30204:SF94">
    <property type="entry name" value="HEAVY METAL-DEPENDENT TRANSCRIPTIONAL REGULATOR HI_0293-RELATED"/>
    <property type="match status" value="1"/>
</dbReference>
<evidence type="ECO:0000256" key="3">
    <source>
        <dbReference type="ARBA" id="ARBA00023163"/>
    </source>
</evidence>
<dbReference type="PROSITE" id="PS50937">
    <property type="entry name" value="HTH_MERR_2"/>
    <property type="match status" value="1"/>
</dbReference>
<dbReference type="Proteomes" id="UP000254651">
    <property type="component" value="Unassembled WGS sequence"/>
</dbReference>
<dbReference type="AlphaFoldDB" id="A0A378UGQ0"/>
<dbReference type="PROSITE" id="PS00552">
    <property type="entry name" value="HTH_MERR_1"/>
    <property type="match status" value="1"/>
</dbReference>
<dbReference type="InterPro" id="IPR000551">
    <property type="entry name" value="MerR-type_HTH_dom"/>
</dbReference>